<evidence type="ECO:0000313" key="2">
    <source>
        <dbReference type="Proteomes" id="UP000269669"/>
    </source>
</evidence>
<sequence length="231" mass="26246">MKILHAVSLLLLTPVLVGQMPKGYKGKPFQDAFHMSGPQVIPGRLEAVLYDLGGEGVAYHDTDKINHGSGELNYTKGHCEGGVSAYICHFRENEGVDISYVKKLADLNHPSLVFPEWQQLYLGWEETGEWVNYTVDVKKAGRYKIVAMYSHTANTIQFSLNNQPAADCKLPVDPWTQFPDRHDPDWMMYHSWNRAECGEIEFPKAGRQLLTLHYKTGNNLAYFDFIPVELK</sequence>
<dbReference type="RefSeq" id="WP_125486378.1">
    <property type="nucleotide sequence ID" value="NZ_RSDW01000001.1"/>
</dbReference>
<protein>
    <submittedName>
        <fullName evidence="1">Carbohydrate binding protein with CBM6 domain</fullName>
    </submittedName>
</protein>
<keyword evidence="2" id="KW-1185">Reference proteome</keyword>
<dbReference type="Proteomes" id="UP000269669">
    <property type="component" value="Unassembled WGS sequence"/>
</dbReference>
<dbReference type="SUPFAM" id="SSF49785">
    <property type="entry name" value="Galactose-binding domain-like"/>
    <property type="match status" value="1"/>
</dbReference>
<dbReference type="InterPro" id="IPR008979">
    <property type="entry name" value="Galactose-bd-like_sf"/>
</dbReference>
<organism evidence="1 2">
    <name type="scientific">Edaphobacter aggregans</name>
    <dbReference type="NCBI Taxonomy" id="570835"/>
    <lineage>
        <taxon>Bacteria</taxon>
        <taxon>Pseudomonadati</taxon>
        <taxon>Acidobacteriota</taxon>
        <taxon>Terriglobia</taxon>
        <taxon>Terriglobales</taxon>
        <taxon>Acidobacteriaceae</taxon>
        <taxon>Edaphobacter</taxon>
    </lineage>
</organism>
<accession>A0A428MM15</accession>
<proteinExistence type="predicted"/>
<name>A0A428MM15_9BACT</name>
<dbReference type="OrthoDB" id="9801455at2"/>
<dbReference type="Gene3D" id="2.60.120.260">
    <property type="entry name" value="Galactose-binding domain-like"/>
    <property type="match status" value="1"/>
</dbReference>
<dbReference type="CDD" id="cd04080">
    <property type="entry name" value="CBM6_cellulase-like"/>
    <property type="match status" value="1"/>
</dbReference>
<gene>
    <name evidence="1" type="ORF">EDE15_3509</name>
</gene>
<reference evidence="1 2" key="1">
    <citation type="submission" date="2018-12" db="EMBL/GenBank/DDBJ databases">
        <title>Sequencing of bacterial isolates from soil warming experiment in Harvard Forest, Massachusetts, USA.</title>
        <authorList>
            <person name="Deangelis K."/>
        </authorList>
    </citation>
    <scope>NUCLEOTIDE SEQUENCE [LARGE SCALE GENOMIC DNA]</scope>
    <source>
        <strain evidence="1 2">EB153</strain>
    </source>
</reference>
<dbReference type="AlphaFoldDB" id="A0A428MM15"/>
<evidence type="ECO:0000313" key="1">
    <source>
        <dbReference type="EMBL" id="RSL17957.1"/>
    </source>
</evidence>
<dbReference type="EMBL" id="RSDW01000001">
    <property type="protein sequence ID" value="RSL17957.1"/>
    <property type="molecule type" value="Genomic_DNA"/>
</dbReference>
<comment type="caution">
    <text evidence="1">The sequence shown here is derived from an EMBL/GenBank/DDBJ whole genome shotgun (WGS) entry which is preliminary data.</text>
</comment>